<comment type="caution">
    <text evidence="3">The sequence shown here is derived from an EMBL/GenBank/DDBJ whole genome shotgun (WGS) entry which is preliminary data.</text>
</comment>
<sequence>MNSIAQAAEIVPAVPLCEQLADADTRRRTPGLDGIAALTPAPPQVVEPKPANSVKHKQHTPDRDYGPLHTACCHNGVLLEITNGPRITEPVIKAANGPGSLSYLVPAAWSPADALNRLPEALNLWHTNNPTWATTGRLARLDAEIAEATDRAIRLRAQRRQLADQLNPTADGVPLDAVESKREQWSQAAFALAITALGIAVETGDNPMRTVQGMQGWVDLVGAEIRDRTPQARA</sequence>
<dbReference type="AlphaFoldDB" id="A0A7K0CJV3"/>
<feature type="region of interest" description="Disordered" evidence="2">
    <location>
        <begin position="37"/>
        <end position="66"/>
    </location>
</feature>
<accession>A0A7K0CJV3</accession>
<keyword evidence="4" id="KW-1185">Reference proteome</keyword>
<feature type="coiled-coil region" evidence="1">
    <location>
        <begin position="138"/>
        <end position="165"/>
    </location>
</feature>
<evidence type="ECO:0000313" key="4">
    <source>
        <dbReference type="Proteomes" id="UP000466345"/>
    </source>
</evidence>
<evidence type="ECO:0000256" key="1">
    <source>
        <dbReference type="SAM" id="Coils"/>
    </source>
</evidence>
<dbReference type="EMBL" id="WEGJ01000015">
    <property type="protein sequence ID" value="MQY13775.1"/>
    <property type="molecule type" value="Genomic_DNA"/>
</dbReference>
<proteinExistence type="predicted"/>
<dbReference type="OrthoDB" id="4112527at2"/>
<dbReference type="Proteomes" id="UP000466345">
    <property type="component" value="Unassembled WGS sequence"/>
</dbReference>
<protein>
    <submittedName>
        <fullName evidence="3">Uncharacterized protein</fullName>
    </submittedName>
</protein>
<gene>
    <name evidence="3" type="ORF">SRB5_39280</name>
</gene>
<evidence type="ECO:0000256" key="2">
    <source>
        <dbReference type="SAM" id="MobiDB-lite"/>
    </source>
</evidence>
<name>A0A7K0CJV3_9ACTN</name>
<keyword evidence="1" id="KW-0175">Coiled coil</keyword>
<evidence type="ECO:0000313" key="3">
    <source>
        <dbReference type="EMBL" id="MQY13775.1"/>
    </source>
</evidence>
<reference evidence="3 4" key="1">
    <citation type="submission" date="2019-10" db="EMBL/GenBank/DDBJ databases">
        <title>Streptomyces smaragdinus sp. nov. and Streptomyces fabii sp. nov., isolated from the gut of fungus growing-termite Macrotermes natalensis.</title>
        <authorList>
            <person name="Schwitalla J."/>
            <person name="Benndorf R."/>
            <person name="Martin K."/>
            <person name="De Beer W."/>
            <person name="Kaster A.-K."/>
            <person name="Vollmers J."/>
            <person name="Poulsen M."/>
            <person name="Beemelmanns C."/>
        </authorList>
    </citation>
    <scope>NUCLEOTIDE SEQUENCE [LARGE SCALE GENOMIC DNA]</scope>
    <source>
        <strain evidence="3 4">RB5</strain>
    </source>
</reference>
<dbReference type="RefSeq" id="WP_153453818.1">
    <property type="nucleotide sequence ID" value="NZ_WEGJ01000015.1"/>
</dbReference>
<organism evidence="3 4">
    <name type="scientific">Streptomyces smaragdinus</name>
    <dbReference type="NCBI Taxonomy" id="2585196"/>
    <lineage>
        <taxon>Bacteria</taxon>
        <taxon>Bacillati</taxon>
        <taxon>Actinomycetota</taxon>
        <taxon>Actinomycetes</taxon>
        <taxon>Kitasatosporales</taxon>
        <taxon>Streptomycetaceae</taxon>
        <taxon>Streptomyces</taxon>
    </lineage>
</organism>